<dbReference type="EMBL" id="ADBV01001326">
    <property type="protein sequence ID" value="EJW85071.1"/>
    <property type="molecule type" value="Genomic_DNA"/>
</dbReference>
<gene>
    <name evidence="1" type="ORF">WUBG_04018</name>
</gene>
<protein>
    <submittedName>
        <fullName evidence="1">Uncharacterized protein</fullName>
    </submittedName>
</protein>
<dbReference type="Proteomes" id="UP000004810">
    <property type="component" value="Unassembled WGS sequence"/>
</dbReference>
<reference evidence="2" key="1">
    <citation type="submission" date="2012-08" db="EMBL/GenBank/DDBJ databases">
        <title>The Genome Sequence of Wuchereria bancrofti.</title>
        <authorList>
            <person name="Nutman T.B."/>
            <person name="Fink D.L."/>
            <person name="Russ C."/>
            <person name="Young S."/>
            <person name="Zeng Q."/>
            <person name="Koehrsen M."/>
            <person name="Alvarado L."/>
            <person name="Berlin A."/>
            <person name="Chapman S.B."/>
            <person name="Chen Z."/>
            <person name="Freedman E."/>
            <person name="Gellesch M."/>
            <person name="Goldberg J."/>
            <person name="Griggs A."/>
            <person name="Gujja S."/>
            <person name="Heilman E.R."/>
            <person name="Heiman D."/>
            <person name="Hepburn T."/>
            <person name="Howarth C."/>
            <person name="Jen D."/>
            <person name="Larson L."/>
            <person name="Lewis B."/>
            <person name="Mehta T."/>
            <person name="Park D."/>
            <person name="Pearson M."/>
            <person name="Roberts A."/>
            <person name="Saif S."/>
            <person name="Shea T."/>
            <person name="Shenoy N."/>
            <person name="Sisk P."/>
            <person name="Stolte C."/>
            <person name="Sykes S."/>
            <person name="Walk T."/>
            <person name="White J."/>
            <person name="Yandava C."/>
            <person name="Haas B."/>
            <person name="Henn M.R."/>
            <person name="Nusbaum C."/>
            <person name="Birren B."/>
        </authorList>
    </citation>
    <scope>NUCLEOTIDE SEQUENCE [LARGE SCALE GENOMIC DNA]</scope>
    <source>
        <strain evidence="2">NA</strain>
    </source>
</reference>
<organism evidence="1 2">
    <name type="scientific">Wuchereria bancrofti</name>
    <dbReference type="NCBI Taxonomy" id="6293"/>
    <lineage>
        <taxon>Eukaryota</taxon>
        <taxon>Metazoa</taxon>
        <taxon>Ecdysozoa</taxon>
        <taxon>Nematoda</taxon>
        <taxon>Chromadorea</taxon>
        <taxon>Rhabditida</taxon>
        <taxon>Spirurina</taxon>
        <taxon>Spiruromorpha</taxon>
        <taxon>Filarioidea</taxon>
        <taxon>Onchocercidae</taxon>
        <taxon>Wuchereria</taxon>
    </lineage>
</organism>
<dbReference type="AlphaFoldDB" id="J9ERD6"/>
<accession>J9ERD6</accession>
<evidence type="ECO:0000313" key="1">
    <source>
        <dbReference type="EMBL" id="EJW85071.1"/>
    </source>
</evidence>
<name>J9ERD6_WUCBA</name>
<evidence type="ECO:0000313" key="2">
    <source>
        <dbReference type="Proteomes" id="UP000004810"/>
    </source>
</evidence>
<comment type="caution">
    <text evidence="1">The sequence shown here is derived from an EMBL/GenBank/DDBJ whole genome shotgun (WGS) entry which is preliminary data.</text>
</comment>
<proteinExistence type="predicted"/>
<sequence>MKVEGTGSSTRFSNIGVSEVQVERSGPLMLWSYFSTPTWVYNLFPSLSESRIEHLLCLFVSNFQQKSMHTFNDIHIGIADVGEGQPICAISNRIKACNSFSNHF</sequence>